<dbReference type="STRING" id="693977.Deipr_1792"/>
<proteinExistence type="predicted"/>
<dbReference type="Proteomes" id="UP000007718">
    <property type="component" value="Chromosome"/>
</dbReference>
<protein>
    <recommendedName>
        <fullName evidence="3">Alkyl hydroperoxide reductase/ Thiol specific antioxidant/ Mal allergen</fullName>
    </recommendedName>
</protein>
<dbReference type="SUPFAM" id="SSF52833">
    <property type="entry name" value="Thioredoxin-like"/>
    <property type="match status" value="1"/>
</dbReference>
<reference evidence="1 2" key="2">
    <citation type="journal article" date="2012" name="Stand. Genomic Sci.">
        <title>Complete genome sequence of the orange-red pigmented, radioresistant Deinococcus proteolyticus type strain (MRP(T)).</title>
        <authorList>
            <person name="Copeland A."/>
            <person name="Zeytun A."/>
            <person name="Yassawong M."/>
            <person name="Nolan M."/>
            <person name="Lucas S."/>
            <person name="Hammon N."/>
            <person name="Deshpande S."/>
            <person name="Cheng J.F."/>
            <person name="Han C."/>
            <person name="Tapia R."/>
            <person name="Goodwin L.A."/>
            <person name="Pitluck S."/>
            <person name="Mavromatis K."/>
            <person name="Liolios K."/>
            <person name="Pagani I."/>
            <person name="Ivanova N."/>
            <person name="Mikhailova N."/>
            <person name="Pati A."/>
            <person name="Chen A."/>
            <person name="Palaniappan K."/>
            <person name="Land M."/>
            <person name="Hauser L."/>
            <person name="Jeffries C.D."/>
            <person name="Brambilla E.M."/>
            <person name="Rohde M."/>
            <person name="Sikorski J."/>
            <person name="Pukall R."/>
            <person name="Goker M."/>
            <person name="Detter J.C."/>
            <person name="Woyke T."/>
            <person name="Bristow J."/>
            <person name="Eisen J.A."/>
            <person name="Markowitz V."/>
            <person name="Hugenholtz P."/>
            <person name="Kyrpides N.C."/>
            <person name="Klenk H.P."/>
            <person name="Lapidus A."/>
        </authorList>
    </citation>
    <scope>NUCLEOTIDE SEQUENCE [LARGE SCALE GENOMIC DNA]</scope>
    <source>
        <strain evidence="2">ATCC 35074 / DSM 20540 / JCM 6276 / NBRC 101906 / NCIMB 13154 / VKM Ac-1939 / CCM 2703 / MRP</strain>
    </source>
</reference>
<dbReference type="AlphaFoldDB" id="F0RLK0"/>
<keyword evidence="2" id="KW-1185">Reference proteome</keyword>
<accession>F0RLK0</accession>
<organism evidence="1 2">
    <name type="scientific">Deinococcus proteolyticus (strain ATCC 35074 / DSM 20540 / JCM 6276 / NBRC 101906 / NCIMB 13154 / VKM Ac-1939 / CCM 2703 / MRP)</name>
    <dbReference type="NCBI Taxonomy" id="693977"/>
    <lineage>
        <taxon>Bacteria</taxon>
        <taxon>Thermotogati</taxon>
        <taxon>Deinococcota</taxon>
        <taxon>Deinococci</taxon>
        <taxon>Deinococcales</taxon>
        <taxon>Deinococcaceae</taxon>
        <taxon>Deinococcus</taxon>
    </lineage>
</organism>
<evidence type="ECO:0000313" key="2">
    <source>
        <dbReference type="Proteomes" id="UP000007718"/>
    </source>
</evidence>
<reference evidence="2" key="1">
    <citation type="submission" date="2011-02" db="EMBL/GenBank/DDBJ databases">
        <title>The complete sequence of chromosome of Deinococcus proteolyticus DSM 20540.</title>
        <authorList>
            <consortium name="US DOE Joint Genome Institute (JGI-PGF)"/>
            <person name="Lucas S."/>
            <person name="Copeland A."/>
            <person name="Lapidus A."/>
            <person name="Bruce D."/>
            <person name="Goodwin L."/>
            <person name="Pitluck S."/>
            <person name="Kyrpides N."/>
            <person name="Mavromatis K."/>
            <person name="Pagani I."/>
            <person name="Ivanova N."/>
            <person name="Ovchinnikova G."/>
            <person name="Zeytun A."/>
            <person name="Detter J.C."/>
            <person name="Han C."/>
            <person name="Land M."/>
            <person name="Hauser L."/>
            <person name="Markowitz V."/>
            <person name="Cheng J.-F."/>
            <person name="Hugenholtz P."/>
            <person name="Woyke T."/>
            <person name="Wu D."/>
            <person name="Pukall R."/>
            <person name="Steenblock K."/>
            <person name="Brambilla E."/>
            <person name="Klenk H.-P."/>
            <person name="Eisen J.A."/>
        </authorList>
    </citation>
    <scope>NUCLEOTIDE SEQUENCE [LARGE SCALE GENOMIC DNA]</scope>
    <source>
        <strain evidence="2">ATCC 35074 / DSM 20540 / JCM 6276 / NBRC 101906 / NCIMB 13154 / VKM Ac-1939 / CCM 2703 / MRP</strain>
    </source>
</reference>
<evidence type="ECO:0000313" key="1">
    <source>
        <dbReference type="EMBL" id="ADY26924.1"/>
    </source>
</evidence>
<dbReference type="Gene3D" id="3.40.30.10">
    <property type="entry name" value="Glutaredoxin"/>
    <property type="match status" value="1"/>
</dbReference>
<dbReference type="HOGENOM" id="CLU_146024_0_0_0"/>
<evidence type="ECO:0008006" key="3">
    <source>
        <dbReference type="Google" id="ProtNLM"/>
    </source>
</evidence>
<dbReference type="CDD" id="cd02966">
    <property type="entry name" value="TlpA_like_family"/>
    <property type="match status" value="1"/>
</dbReference>
<dbReference type="InterPro" id="IPR036249">
    <property type="entry name" value="Thioredoxin-like_sf"/>
</dbReference>
<dbReference type="RefSeq" id="WP_013615532.1">
    <property type="nucleotide sequence ID" value="NC_015161.1"/>
</dbReference>
<gene>
    <name evidence="1" type="ordered locus">Deipr_1792</name>
</gene>
<dbReference type="eggNOG" id="COG0526">
    <property type="taxonomic scope" value="Bacteria"/>
</dbReference>
<dbReference type="KEGG" id="dpt:Deipr_1792"/>
<name>F0RLK0_DEIPM</name>
<dbReference type="EMBL" id="CP002536">
    <property type="protein sequence ID" value="ADY26924.1"/>
    <property type="molecule type" value="Genomic_DNA"/>
</dbReference>
<sequence length="154" mass="16971">MTPESSPPLPWPAAGDFVWRAADVDPARPSLLMFFHLECAGCVSRGIPFMKRLHAEYGEQVNFIAVHTSRGHRQLPRADILPTLLHFAERFARLPFPVALDETGALAAAYATEGTPHWIALEGGEVVRSIYGSQENAQTRLEYWLAELTSAGDA</sequence>